<evidence type="ECO:0000256" key="1">
    <source>
        <dbReference type="SAM" id="Phobius"/>
    </source>
</evidence>
<evidence type="ECO:0000313" key="5">
    <source>
        <dbReference type="WBParaSite" id="SSLN_0001798501-mRNA-1"/>
    </source>
</evidence>
<keyword evidence="1" id="KW-1133">Transmembrane helix</keyword>
<dbReference type="InterPro" id="IPR043955">
    <property type="entry name" value="DUF5746"/>
</dbReference>
<evidence type="ECO:0000313" key="3">
    <source>
        <dbReference type="EMBL" id="VDM03714.1"/>
    </source>
</evidence>
<name>A0A183TLI0_SCHSO</name>
<dbReference type="AlphaFoldDB" id="A0A183TLI0"/>
<dbReference type="Pfam" id="PF19017">
    <property type="entry name" value="DUF5746"/>
    <property type="match status" value="1"/>
</dbReference>
<protein>
    <submittedName>
        <fullName evidence="5">DUF5746 domain-containing protein</fullName>
    </submittedName>
</protein>
<feature type="transmembrane region" description="Helical" evidence="1">
    <location>
        <begin position="219"/>
        <end position="238"/>
    </location>
</feature>
<dbReference type="OrthoDB" id="6219733at2759"/>
<dbReference type="EMBL" id="UYSU01042340">
    <property type="protein sequence ID" value="VDM03714.1"/>
    <property type="molecule type" value="Genomic_DNA"/>
</dbReference>
<sequence length="242" mass="26736">MADKTLDDSPDGDYVETQEKCKDQKCEQLAGWTRRPWLPVYLLLVVFLGSCAFTTLRQSRDRIPPILPDPMQPATCYRCDNYLNLMVGKNINAQKDVEMTGQFGGSVVGAGGIASELSKPEDVDLCAEYVNRSALVSLQSDGDFCEEHRFNGCFKMITKSYRVTAGLGREQLVVTVVTRNCAEIPETISLGCQKIYGGAGMVRELCYCKGDYCNGMGNLLGPASTNLLFMAVLILFHICIHF</sequence>
<reference evidence="3 4" key="2">
    <citation type="submission" date="2018-11" db="EMBL/GenBank/DDBJ databases">
        <authorList>
            <consortium name="Pathogen Informatics"/>
        </authorList>
    </citation>
    <scope>NUCLEOTIDE SEQUENCE [LARGE SCALE GENOMIC DNA]</scope>
    <source>
        <strain evidence="3 4">NST_G2</strain>
    </source>
</reference>
<evidence type="ECO:0000313" key="4">
    <source>
        <dbReference type="Proteomes" id="UP000275846"/>
    </source>
</evidence>
<accession>A0A183TLI0</accession>
<feature type="transmembrane region" description="Helical" evidence="1">
    <location>
        <begin position="38"/>
        <end position="56"/>
    </location>
</feature>
<organism evidence="5">
    <name type="scientific">Schistocephalus solidus</name>
    <name type="common">Tapeworm</name>
    <dbReference type="NCBI Taxonomy" id="70667"/>
    <lineage>
        <taxon>Eukaryota</taxon>
        <taxon>Metazoa</taxon>
        <taxon>Spiralia</taxon>
        <taxon>Lophotrochozoa</taxon>
        <taxon>Platyhelminthes</taxon>
        <taxon>Cestoda</taxon>
        <taxon>Eucestoda</taxon>
        <taxon>Diphyllobothriidea</taxon>
        <taxon>Diphyllobothriidae</taxon>
        <taxon>Schistocephalus</taxon>
    </lineage>
</organism>
<keyword evidence="1" id="KW-0812">Transmembrane</keyword>
<proteinExistence type="predicted"/>
<dbReference type="WBParaSite" id="SSLN_0001798501-mRNA-1">
    <property type="protein sequence ID" value="SSLN_0001798501-mRNA-1"/>
    <property type="gene ID" value="SSLN_0001798501"/>
</dbReference>
<feature type="domain" description="DUF5746" evidence="2">
    <location>
        <begin position="34"/>
        <end position="214"/>
    </location>
</feature>
<gene>
    <name evidence="3" type="ORF">SSLN_LOCUS17328</name>
</gene>
<evidence type="ECO:0000259" key="2">
    <source>
        <dbReference type="Pfam" id="PF19017"/>
    </source>
</evidence>
<dbReference type="Proteomes" id="UP000275846">
    <property type="component" value="Unassembled WGS sequence"/>
</dbReference>
<keyword evidence="1" id="KW-0472">Membrane</keyword>
<reference evidence="5" key="1">
    <citation type="submission" date="2016-06" db="UniProtKB">
        <authorList>
            <consortium name="WormBaseParasite"/>
        </authorList>
    </citation>
    <scope>IDENTIFICATION</scope>
</reference>
<keyword evidence="4" id="KW-1185">Reference proteome</keyword>